<evidence type="ECO:0000256" key="1">
    <source>
        <dbReference type="SAM" id="Phobius"/>
    </source>
</evidence>
<reference evidence="2 3" key="1">
    <citation type="submission" date="2021-06" db="EMBL/GenBank/DDBJ databases">
        <title>Bradyrhizobium sp. S2-11-4 Genome sequencing.</title>
        <authorList>
            <person name="Jin L."/>
        </authorList>
    </citation>
    <scope>NUCLEOTIDE SEQUENCE [LARGE SCALE GENOMIC DNA]</scope>
    <source>
        <strain evidence="2 3">S2-11-4</strain>
    </source>
</reference>
<proteinExistence type="predicted"/>
<feature type="transmembrane region" description="Helical" evidence="1">
    <location>
        <begin position="12"/>
        <end position="30"/>
    </location>
</feature>
<dbReference type="RefSeq" id="WP_215603551.1">
    <property type="nucleotide sequence ID" value="NZ_CP076136.1"/>
</dbReference>
<keyword evidence="1" id="KW-0812">Transmembrane</keyword>
<feature type="transmembrane region" description="Helical" evidence="1">
    <location>
        <begin position="36"/>
        <end position="60"/>
    </location>
</feature>
<evidence type="ECO:0000313" key="3">
    <source>
        <dbReference type="Proteomes" id="UP000676951"/>
    </source>
</evidence>
<keyword evidence="3" id="KW-1185">Reference proteome</keyword>
<gene>
    <name evidence="2" type="ORF">KMZ93_22995</name>
</gene>
<dbReference type="Proteomes" id="UP000676951">
    <property type="component" value="Chromosome"/>
</dbReference>
<name>A0A975NWP5_9BRAD</name>
<keyword evidence="1" id="KW-0472">Membrane</keyword>
<sequence>MRFRVRKYAHVLERTGLAMAGAAAGLFVAAHVGSSIAALTTQGFLVVMMIAGAIGFYLGIDTPPLPFHEPHQEPADGSGGKIDTAEFLSAVGTFLAALTAFVSVGVIVLRENPRLFWTITIMAGWVIGVAMQIVAGAIARMRR</sequence>
<dbReference type="EMBL" id="CP076136">
    <property type="protein sequence ID" value="QWG22787.1"/>
    <property type="molecule type" value="Genomic_DNA"/>
</dbReference>
<feature type="transmembrane region" description="Helical" evidence="1">
    <location>
        <begin position="115"/>
        <end position="139"/>
    </location>
</feature>
<organism evidence="2 3">
    <name type="scientific">Bradyrhizobium sediminis</name>
    <dbReference type="NCBI Taxonomy" id="2840469"/>
    <lineage>
        <taxon>Bacteria</taxon>
        <taxon>Pseudomonadati</taxon>
        <taxon>Pseudomonadota</taxon>
        <taxon>Alphaproteobacteria</taxon>
        <taxon>Hyphomicrobiales</taxon>
        <taxon>Nitrobacteraceae</taxon>
        <taxon>Bradyrhizobium</taxon>
    </lineage>
</organism>
<dbReference type="AlphaFoldDB" id="A0A975NWP5"/>
<feature type="transmembrane region" description="Helical" evidence="1">
    <location>
        <begin position="87"/>
        <end position="109"/>
    </location>
</feature>
<protein>
    <submittedName>
        <fullName evidence="2">Uncharacterized protein</fullName>
    </submittedName>
</protein>
<keyword evidence="1" id="KW-1133">Transmembrane helix</keyword>
<accession>A0A975NWP5</accession>
<evidence type="ECO:0000313" key="2">
    <source>
        <dbReference type="EMBL" id="QWG22787.1"/>
    </source>
</evidence>